<keyword evidence="3" id="KW-1185">Reference proteome</keyword>
<accession>A0ABS3HSM2</accession>
<evidence type="ECO:0000313" key="3">
    <source>
        <dbReference type="Proteomes" id="UP000664857"/>
    </source>
</evidence>
<dbReference type="Pfam" id="PF08713">
    <property type="entry name" value="DNA_alkylation"/>
    <property type="match status" value="1"/>
</dbReference>
<dbReference type="EMBL" id="JAFLVX010000018">
    <property type="protein sequence ID" value="MBO0476754.1"/>
    <property type="molecule type" value="Genomic_DNA"/>
</dbReference>
<dbReference type="CDD" id="cd07064">
    <property type="entry name" value="AlkD_like_1"/>
    <property type="match status" value="1"/>
</dbReference>
<feature type="coiled-coil region" evidence="1">
    <location>
        <begin position="43"/>
        <end position="70"/>
    </location>
</feature>
<comment type="caution">
    <text evidence="2">The sequence shown here is derived from an EMBL/GenBank/DDBJ whole genome shotgun (WGS) entry which is preliminary data.</text>
</comment>
<dbReference type="InterPro" id="IPR014825">
    <property type="entry name" value="DNA_alkylation"/>
</dbReference>
<organism evidence="2 3">
    <name type="scientific">Candidatus Vagococcus giribetii</name>
    <dbReference type="NCBI Taxonomy" id="2230876"/>
    <lineage>
        <taxon>Bacteria</taxon>
        <taxon>Bacillati</taxon>
        <taxon>Bacillota</taxon>
        <taxon>Bacilli</taxon>
        <taxon>Lactobacillales</taxon>
        <taxon>Enterococcaceae</taxon>
        <taxon>Vagococcus</taxon>
    </lineage>
</organism>
<evidence type="ECO:0000256" key="1">
    <source>
        <dbReference type="SAM" id="Coils"/>
    </source>
</evidence>
<dbReference type="Proteomes" id="UP000664857">
    <property type="component" value="Unassembled WGS sequence"/>
</dbReference>
<keyword evidence="1" id="KW-0175">Coiled coil</keyword>
<gene>
    <name evidence="2" type="ORF">DOK76_06710</name>
</gene>
<dbReference type="PANTHER" id="PTHR34070:SF1">
    <property type="entry name" value="DNA ALKYLATION REPAIR PROTEIN"/>
    <property type="match status" value="1"/>
</dbReference>
<dbReference type="Gene3D" id="1.25.40.290">
    <property type="entry name" value="ARM repeat domains"/>
    <property type="match status" value="1"/>
</dbReference>
<sequence>MTEFMLIGQKDNAVAMAKYMRNQFPFVGVKSPDRKNQSKELIKESKQMSLKELEELVRKLYSRHEREYQNVAIDMCEANIKRLSWRELKSLSSLILDRPWWDTVDAWRKIYSLYIKQHRADKEMVFDFFYSHNDFWMRRIGITLQLMEKEQTDTQLLEKAILKDLKTEEFFIQKAIGWSLRQYSKVNPEWVISFVDQTDLTPLAKREALKNLKK</sequence>
<dbReference type="RefSeq" id="WP_206966074.1">
    <property type="nucleotide sequence ID" value="NZ_JAFLVX010000018.1"/>
</dbReference>
<dbReference type="PANTHER" id="PTHR34070">
    <property type="entry name" value="ARMADILLO-TYPE FOLD"/>
    <property type="match status" value="1"/>
</dbReference>
<dbReference type="InterPro" id="IPR016024">
    <property type="entry name" value="ARM-type_fold"/>
</dbReference>
<name>A0ABS3HSM2_9ENTE</name>
<dbReference type="Gene3D" id="1.20.1660.10">
    <property type="entry name" value="Hypothetical protein (EF3068)"/>
    <property type="match status" value="1"/>
</dbReference>
<reference evidence="2 3" key="1">
    <citation type="submission" date="2021-03" db="EMBL/GenBank/DDBJ databases">
        <title>Enterococcal diversity collection.</title>
        <authorList>
            <person name="Gilmore M.S."/>
            <person name="Schwartzman J."/>
            <person name="Van Tyne D."/>
            <person name="Martin M."/>
            <person name="Earl A.M."/>
            <person name="Manson A.L."/>
            <person name="Straub T."/>
            <person name="Salamzade R."/>
            <person name="Saavedra J."/>
            <person name="Lebreton F."/>
            <person name="Prichula J."/>
            <person name="Schaufler K."/>
            <person name="Gaca A."/>
            <person name="Sgardioli B."/>
            <person name="Wagenaar J."/>
            <person name="Strong T."/>
        </authorList>
    </citation>
    <scope>NUCLEOTIDE SEQUENCE [LARGE SCALE GENOMIC DNA]</scope>
    <source>
        <strain evidence="2 3">DIV0080</strain>
    </source>
</reference>
<proteinExistence type="predicted"/>
<protein>
    <submittedName>
        <fullName evidence="2">DNA alkylation repair protein</fullName>
    </submittedName>
</protein>
<dbReference type="SUPFAM" id="SSF48371">
    <property type="entry name" value="ARM repeat"/>
    <property type="match status" value="1"/>
</dbReference>
<evidence type="ECO:0000313" key="2">
    <source>
        <dbReference type="EMBL" id="MBO0476754.1"/>
    </source>
</evidence>